<feature type="compositionally biased region" description="Polar residues" evidence="1">
    <location>
        <begin position="175"/>
        <end position="188"/>
    </location>
</feature>
<protein>
    <submittedName>
        <fullName evidence="2">Uncharacterized protein</fullName>
    </submittedName>
</protein>
<evidence type="ECO:0000313" key="2">
    <source>
        <dbReference type="EMBL" id="GFH32150.1"/>
    </source>
</evidence>
<comment type="caution">
    <text evidence="2">The sequence shown here is derived from an EMBL/GenBank/DDBJ whole genome shotgun (WGS) entry which is preliminary data.</text>
</comment>
<keyword evidence="3" id="KW-1185">Reference proteome</keyword>
<organism evidence="2 3">
    <name type="scientific">Haematococcus lacustris</name>
    <name type="common">Green alga</name>
    <name type="synonym">Haematococcus pluvialis</name>
    <dbReference type="NCBI Taxonomy" id="44745"/>
    <lineage>
        <taxon>Eukaryota</taxon>
        <taxon>Viridiplantae</taxon>
        <taxon>Chlorophyta</taxon>
        <taxon>core chlorophytes</taxon>
        <taxon>Chlorophyceae</taxon>
        <taxon>CS clade</taxon>
        <taxon>Chlamydomonadales</taxon>
        <taxon>Haematococcaceae</taxon>
        <taxon>Haematococcus</taxon>
    </lineage>
</organism>
<reference evidence="2 3" key="1">
    <citation type="submission" date="2020-02" db="EMBL/GenBank/DDBJ databases">
        <title>Draft genome sequence of Haematococcus lacustris strain NIES-144.</title>
        <authorList>
            <person name="Morimoto D."/>
            <person name="Nakagawa S."/>
            <person name="Yoshida T."/>
            <person name="Sawayama S."/>
        </authorList>
    </citation>
    <scope>NUCLEOTIDE SEQUENCE [LARGE SCALE GENOMIC DNA]</scope>
    <source>
        <strain evidence="2 3">NIES-144</strain>
    </source>
</reference>
<evidence type="ECO:0000313" key="3">
    <source>
        <dbReference type="Proteomes" id="UP000485058"/>
    </source>
</evidence>
<dbReference type="Proteomes" id="UP000485058">
    <property type="component" value="Unassembled WGS sequence"/>
</dbReference>
<sequence length="194" mass="18462">SGGEAWAVEVKPGAWAQSGPHAVQASLATSLFHQLHRSFAGIRLGYQDAFVQHSAHRRLTQNANPISAEAARASSAAVAPAISSVCGGGNVQAVANTAARASATATAAAVVKAGATTAGPSVSGSGSASASGNAIATATGSGGGSGTSCAAGSAAANAIGVGQASAISSTFTSAPNGCSQVRTPTHAQQPRVAA</sequence>
<name>A0A6A0AGR9_HAELA</name>
<feature type="region of interest" description="Disordered" evidence="1">
    <location>
        <begin position="175"/>
        <end position="194"/>
    </location>
</feature>
<proteinExistence type="predicted"/>
<accession>A0A6A0AGR9</accession>
<dbReference type="AlphaFoldDB" id="A0A6A0AGR9"/>
<evidence type="ECO:0000256" key="1">
    <source>
        <dbReference type="SAM" id="MobiDB-lite"/>
    </source>
</evidence>
<feature type="non-terminal residue" evidence="2">
    <location>
        <position position="194"/>
    </location>
</feature>
<dbReference type="EMBL" id="BLLF01006309">
    <property type="protein sequence ID" value="GFH32150.1"/>
    <property type="molecule type" value="Genomic_DNA"/>
</dbReference>
<feature type="non-terminal residue" evidence="2">
    <location>
        <position position="1"/>
    </location>
</feature>
<gene>
    <name evidence="2" type="ORF">HaLaN_31320</name>
</gene>